<protein>
    <submittedName>
        <fullName evidence="4">(Mediterranean fruit fly) hypothetical protein</fullName>
    </submittedName>
</protein>
<dbReference type="SUPFAM" id="SSF48726">
    <property type="entry name" value="Immunoglobulin"/>
    <property type="match status" value="1"/>
</dbReference>
<gene>
    <name evidence="4" type="ORF">CCAP1982_LOCUS11301</name>
</gene>
<accession>A0A811UVX4</accession>
<evidence type="ECO:0000259" key="3">
    <source>
        <dbReference type="PROSITE" id="PS50835"/>
    </source>
</evidence>
<proteinExistence type="inferred from homology"/>
<dbReference type="SMART" id="SM00408">
    <property type="entry name" value="IGc2"/>
    <property type="match status" value="1"/>
</dbReference>
<dbReference type="PROSITE" id="PS50835">
    <property type="entry name" value="IG_LIKE"/>
    <property type="match status" value="1"/>
</dbReference>
<dbReference type="Proteomes" id="UP000606786">
    <property type="component" value="Unassembled WGS sequence"/>
</dbReference>
<name>A0A811UVX4_CERCA</name>
<dbReference type="InterPro" id="IPR013098">
    <property type="entry name" value="Ig_I-set"/>
</dbReference>
<evidence type="ECO:0000256" key="2">
    <source>
        <dbReference type="ARBA" id="ARBA00023319"/>
    </source>
</evidence>
<comment type="similarity">
    <text evidence="1">Belongs to the protein kinase superfamily. CAMK Ser/Thr protein kinase family.</text>
</comment>
<dbReference type="EMBL" id="CAJHJT010000034">
    <property type="protein sequence ID" value="CAD7002831.1"/>
    <property type="molecule type" value="Genomic_DNA"/>
</dbReference>
<dbReference type="AlphaFoldDB" id="A0A811UVX4"/>
<evidence type="ECO:0000256" key="1">
    <source>
        <dbReference type="ARBA" id="ARBA00006692"/>
    </source>
</evidence>
<sequence>MLKLKEQNTQHDQKPLKEYAVMVGQIARFECIVQSHPPSNVTWSRNGVAIQNSSQNIIEYRNGVCRLTIPQAYPDDAGVYGCTATNPLGTSTTTGQLLVQTKRL</sequence>
<dbReference type="InterPro" id="IPR036179">
    <property type="entry name" value="Ig-like_dom_sf"/>
</dbReference>
<keyword evidence="2" id="KW-0393">Immunoglobulin domain</keyword>
<dbReference type="InterPro" id="IPR007110">
    <property type="entry name" value="Ig-like_dom"/>
</dbReference>
<dbReference type="InterPro" id="IPR013783">
    <property type="entry name" value="Ig-like_fold"/>
</dbReference>
<dbReference type="OrthoDB" id="2152335at2759"/>
<dbReference type="PANTHER" id="PTHR47633:SF4">
    <property type="entry name" value="MYOPALLADIN ISOFORM X1"/>
    <property type="match status" value="1"/>
</dbReference>
<dbReference type="FunFam" id="2.60.40.10:FF:000080">
    <property type="entry name" value="Myosin light chain kinase, smooth muscle"/>
    <property type="match status" value="1"/>
</dbReference>
<evidence type="ECO:0000313" key="4">
    <source>
        <dbReference type="EMBL" id="CAD7002831.1"/>
    </source>
</evidence>
<dbReference type="Gene3D" id="2.60.40.10">
    <property type="entry name" value="Immunoglobulins"/>
    <property type="match status" value="1"/>
</dbReference>
<dbReference type="Pfam" id="PF07679">
    <property type="entry name" value="I-set"/>
    <property type="match status" value="1"/>
</dbReference>
<dbReference type="InterPro" id="IPR003598">
    <property type="entry name" value="Ig_sub2"/>
</dbReference>
<organism evidence="4 5">
    <name type="scientific">Ceratitis capitata</name>
    <name type="common">Mediterranean fruit fly</name>
    <name type="synonym">Tephritis capitata</name>
    <dbReference type="NCBI Taxonomy" id="7213"/>
    <lineage>
        <taxon>Eukaryota</taxon>
        <taxon>Metazoa</taxon>
        <taxon>Ecdysozoa</taxon>
        <taxon>Arthropoda</taxon>
        <taxon>Hexapoda</taxon>
        <taxon>Insecta</taxon>
        <taxon>Pterygota</taxon>
        <taxon>Neoptera</taxon>
        <taxon>Endopterygota</taxon>
        <taxon>Diptera</taxon>
        <taxon>Brachycera</taxon>
        <taxon>Muscomorpha</taxon>
        <taxon>Tephritoidea</taxon>
        <taxon>Tephritidae</taxon>
        <taxon>Ceratitis</taxon>
        <taxon>Ceratitis</taxon>
    </lineage>
</organism>
<feature type="domain" description="Ig-like" evidence="3">
    <location>
        <begin position="24"/>
        <end position="100"/>
    </location>
</feature>
<keyword evidence="5" id="KW-1185">Reference proteome</keyword>
<dbReference type="InterPro" id="IPR003599">
    <property type="entry name" value="Ig_sub"/>
</dbReference>
<dbReference type="SMART" id="SM00409">
    <property type="entry name" value="IG"/>
    <property type="match status" value="1"/>
</dbReference>
<reference evidence="4" key="1">
    <citation type="submission" date="2020-11" db="EMBL/GenBank/DDBJ databases">
        <authorList>
            <person name="Whitehead M."/>
        </authorList>
    </citation>
    <scope>NUCLEOTIDE SEQUENCE</scope>
    <source>
        <strain evidence="4">EGII</strain>
    </source>
</reference>
<dbReference type="PANTHER" id="PTHR47633">
    <property type="entry name" value="IMMUNOGLOBULIN"/>
    <property type="match status" value="1"/>
</dbReference>
<comment type="caution">
    <text evidence="4">The sequence shown here is derived from an EMBL/GenBank/DDBJ whole genome shotgun (WGS) entry which is preliminary data.</text>
</comment>
<evidence type="ECO:0000313" key="5">
    <source>
        <dbReference type="Proteomes" id="UP000606786"/>
    </source>
</evidence>